<evidence type="ECO:0000313" key="1">
    <source>
        <dbReference type="EMBL" id="JAH51349.1"/>
    </source>
</evidence>
<accession>A0A0E9TCD9</accession>
<proteinExistence type="predicted"/>
<sequence>MFAGNQRRDPFFFFFVLTADSSLSRWTFYRCPCQSIFFILVHFYNRVLLSLSPLRG</sequence>
<reference evidence="1" key="2">
    <citation type="journal article" date="2015" name="Fish Shellfish Immunol.">
        <title>Early steps in the European eel (Anguilla anguilla)-Vibrio vulnificus interaction in the gills: Role of the RtxA13 toxin.</title>
        <authorList>
            <person name="Callol A."/>
            <person name="Pajuelo D."/>
            <person name="Ebbesson L."/>
            <person name="Teles M."/>
            <person name="MacKenzie S."/>
            <person name="Amaro C."/>
        </authorList>
    </citation>
    <scope>NUCLEOTIDE SEQUENCE</scope>
</reference>
<organism evidence="1">
    <name type="scientific">Anguilla anguilla</name>
    <name type="common">European freshwater eel</name>
    <name type="synonym">Muraena anguilla</name>
    <dbReference type="NCBI Taxonomy" id="7936"/>
    <lineage>
        <taxon>Eukaryota</taxon>
        <taxon>Metazoa</taxon>
        <taxon>Chordata</taxon>
        <taxon>Craniata</taxon>
        <taxon>Vertebrata</taxon>
        <taxon>Euteleostomi</taxon>
        <taxon>Actinopterygii</taxon>
        <taxon>Neopterygii</taxon>
        <taxon>Teleostei</taxon>
        <taxon>Anguilliformes</taxon>
        <taxon>Anguillidae</taxon>
        <taxon>Anguilla</taxon>
    </lineage>
</organism>
<reference evidence="1" key="1">
    <citation type="submission" date="2014-11" db="EMBL/GenBank/DDBJ databases">
        <authorList>
            <person name="Amaro Gonzalez C."/>
        </authorList>
    </citation>
    <scope>NUCLEOTIDE SEQUENCE</scope>
</reference>
<name>A0A0E9TCD9_ANGAN</name>
<dbReference type="EMBL" id="GBXM01057228">
    <property type="protein sequence ID" value="JAH51349.1"/>
    <property type="molecule type" value="Transcribed_RNA"/>
</dbReference>
<dbReference type="AlphaFoldDB" id="A0A0E9TCD9"/>
<protein>
    <submittedName>
        <fullName evidence="1">Uncharacterized protein</fullName>
    </submittedName>
</protein>